<organism evidence="1 2">
    <name type="scientific">Catharanthus roseus</name>
    <name type="common">Madagascar periwinkle</name>
    <name type="synonym">Vinca rosea</name>
    <dbReference type="NCBI Taxonomy" id="4058"/>
    <lineage>
        <taxon>Eukaryota</taxon>
        <taxon>Viridiplantae</taxon>
        <taxon>Streptophyta</taxon>
        <taxon>Embryophyta</taxon>
        <taxon>Tracheophyta</taxon>
        <taxon>Spermatophyta</taxon>
        <taxon>Magnoliopsida</taxon>
        <taxon>eudicotyledons</taxon>
        <taxon>Gunneridae</taxon>
        <taxon>Pentapetalae</taxon>
        <taxon>asterids</taxon>
        <taxon>lamiids</taxon>
        <taxon>Gentianales</taxon>
        <taxon>Apocynaceae</taxon>
        <taxon>Rauvolfioideae</taxon>
        <taxon>Vinceae</taxon>
        <taxon>Catharanthinae</taxon>
        <taxon>Catharanthus</taxon>
    </lineage>
</organism>
<evidence type="ECO:0000313" key="1">
    <source>
        <dbReference type="EMBL" id="KAI5648347.1"/>
    </source>
</evidence>
<keyword evidence="2" id="KW-1185">Reference proteome</keyword>
<accession>A0ACB9ZQ60</accession>
<evidence type="ECO:0000313" key="2">
    <source>
        <dbReference type="Proteomes" id="UP001060085"/>
    </source>
</evidence>
<sequence>MLENQLDHKFLPKRSVKPIPSRVVGCQCPRETKQNPISDRKGGPAVTSTYMSWLKKEHTPKVAFKDHSKPKVEEKGMLITNARRVDECHLYIANLGIEDKRRNMEKELSNFLKELPIRQAYKLFTISTISKDYSREQLGYEKEQVCEVLDLPPMVGPTTTVASRLLGELILVDNTLRNPVACTLQSPPGTLIFSFYNSYRFCPFKNSSIRLAYSGAECEMEQA</sequence>
<reference evidence="2" key="1">
    <citation type="journal article" date="2023" name="Nat. Plants">
        <title>Single-cell RNA sequencing provides a high-resolution roadmap for understanding the multicellular compartmentation of specialized metabolism.</title>
        <authorList>
            <person name="Sun S."/>
            <person name="Shen X."/>
            <person name="Li Y."/>
            <person name="Li Y."/>
            <person name="Wang S."/>
            <person name="Li R."/>
            <person name="Zhang H."/>
            <person name="Shen G."/>
            <person name="Guo B."/>
            <person name="Wei J."/>
            <person name="Xu J."/>
            <person name="St-Pierre B."/>
            <person name="Chen S."/>
            <person name="Sun C."/>
        </authorList>
    </citation>
    <scope>NUCLEOTIDE SEQUENCE [LARGE SCALE GENOMIC DNA]</scope>
</reference>
<gene>
    <name evidence="1" type="ORF">M9H77_34352</name>
</gene>
<dbReference type="EMBL" id="CM044708">
    <property type="protein sequence ID" value="KAI5648347.1"/>
    <property type="molecule type" value="Genomic_DNA"/>
</dbReference>
<comment type="caution">
    <text evidence="1">The sequence shown here is derived from an EMBL/GenBank/DDBJ whole genome shotgun (WGS) entry which is preliminary data.</text>
</comment>
<dbReference type="Proteomes" id="UP001060085">
    <property type="component" value="Linkage Group LG08"/>
</dbReference>
<protein>
    <submittedName>
        <fullName evidence="1">Uncharacterized protein</fullName>
    </submittedName>
</protein>
<name>A0ACB9ZQ60_CATRO</name>
<proteinExistence type="predicted"/>